<feature type="compositionally biased region" description="Low complexity" evidence="2">
    <location>
        <begin position="1756"/>
        <end position="1767"/>
    </location>
</feature>
<dbReference type="EMBL" id="CAMXCT020005624">
    <property type="protein sequence ID" value="CAL1166253.1"/>
    <property type="molecule type" value="Genomic_DNA"/>
</dbReference>
<feature type="region of interest" description="Disordered" evidence="2">
    <location>
        <begin position="448"/>
        <end position="591"/>
    </location>
</feature>
<keyword evidence="5" id="KW-1185">Reference proteome</keyword>
<dbReference type="Proteomes" id="UP001152797">
    <property type="component" value="Unassembled WGS sequence"/>
</dbReference>
<comment type="caution">
    <text evidence="3">The sequence shown here is derived from an EMBL/GenBank/DDBJ whole genome shotgun (WGS) entry which is preliminary data.</text>
</comment>
<evidence type="ECO:0000256" key="1">
    <source>
        <dbReference type="ARBA" id="ARBA00023242"/>
    </source>
</evidence>
<dbReference type="InterPro" id="IPR045178">
    <property type="entry name" value="Fhl1/FHA1"/>
</dbReference>
<feature type="compositionally biased region" description="Basic and acidic residues" evidence="2">
    <location>
        <begin position="941"/>
        <end position="962"/>
    </location>
</feature>
<feature type="region of interest" description="Disordered" evidence="2">
    <location>
        <begin position="1201"/>
        <end position="1259"/>
    </location>
</feature>
<dbReference type="GO" id="GO:0005634">
    <property type="term" value="C:nucleus"/>
    <property type="evidence" value="ECO:0007669"/>
    <property type="project" value="TreeGrafter"/>
</dbReference>
<accession>A0A9P1DML4</accession>
<dbReference type="EMBL" id="CAMXCT010005624">
    <property type="protein sequence ID" value="CAI4012878.1"/>
    <property type="molecule type" value="Genomic_DNA"/>
</dbReference>
<feature type="compositionally biased region" description="Basic and acidic residues" evidence="2">
    <location>
        <begin position="995"/>
        <end position="1010"/>
    </location>
</feature>
<feature type="compositionally biased region" description="Low complexity" evidence="2">
    <location>
        <begin position="963"/>
        <end position="979"/>
    </location>
</feature>
<feature type="region of interest" description="Disordered" evidence="2">
    <location>
        <begin position="914"/>
        <end position="1147"/>
    </location>
</feature>
<feature type="compositionally biased region" description="Basic and acidic residues" evidence="2">
    <location>
        <begin position="1242"/>
        <end position="1253"/>
    </location>
</feature>
<dbReference type="PANTHER" id="PTHR21712">
    <property type="entry name" value="PRE-RRNA-PROCESSING PROTEIN FHL1"/>
    <property type="match status" value="1"/>
</dbReference>
<feature type="compositionally biased region" description="Basic residues" evidence="2">
    <location>
        <begin position="1075"/>
        <end position="1105"/>
    </location>
</feature>
<dbReference type="GO" id="GO:0060962">
    <property type="term" value="P:regulation of ribosomal protein gene transcription by RNA polymerase II"/>
    <property type="evidence" value="ECO:0007669"/>
    <property type="project" value="InterPro"/>
</dbReference>
<feature type="region of interest" description="Disordered" evidence="2">
    <location>
        <begin position="2474"/>
        <end position="2562"/>
    </location>
</feature>
<dbReference type="EMBL" id="CAMXCT030005624">
    <property type="protein sequence ID" value="CAL4800190.1"/>
    <property type="molecule type" value="Genomic_DNA"/>
</dbReference>
<evidence type="ECO:0000313" key="5">
    <source>
        <dbReference type="Proteomes" id="UP001152797"/>
    </source>
</evidence>
<feature type="region of interest" description="Disordered" evidence="2">
    <location>
        <begin position="1749"/>
        <end position="1795"/>
    </location>
</feature>
<dbReference type="PANTHER" id="PTHR21712:SF29">
    <property type="entry name" value="PRE-RRNA-PROCESSING PROTEIN FHL1"/>
    <property type="match status" value="1"/>
</dbReference>
<feature type="compositionally biased region" description="Basic and acidic residues" evidence="2">
    <location>
        <begin position="571"/>
        <end position="587"/>
    </location>
</feature>
<feature type="compositionally biased region" description="Low complexity" evidence="2">
    <location>
        <begin position="2541"/>
        <end position="2562"/>
    </location>
</feature>
<evidence type="ECO:0000313" key="4">
    <source>
        <dbReference type="EMBL" id="CAL4800190.1"/>
    </source>
</evidence>
<feature type="compositionally biased region" description="Low complexity" evidence="2">
    <location>
        <begin position="2512"/>
        <end position="2530"/>
    </location>
</feature>
<feature type="region of interest" description="Disordered" evidence="2">
    <location>
        <begin position="310"/>
        <end position="389"/>
    </location>
</feature>
<reference evidence="3" key="1">
    <citation type="submission" date="2022-10" db="EMBL/GenBank/DDBJ databases">
        <authorList>
            <person name="Chen Y."/>
            <person name="Dougan E. K."/>
            <person name="Chan C."/>
            <person name="Rhodes N."/>
            <person name="Thang M."/>
        </authorList>
    </citation>
    <scope>NUCLEOTIDE SEQUENCE</scope>
</reference>
<feature type="compositionally biased region" description="Basic and acidic residues" evidence="2">
    <location>
        <begin position="2391"/>
        <end position="2400"/>
    </location>
</feature>
<feature type="compositionally biased region" description="Pro residues" evidence="2">
    <location>
        <begin position="2531"/>
        <end position="2540"/>
    </location>
</feature>
<feature type="region of interest" description="Disordered" evidence="2">
    <location>
        <begin position="1584"/>
        <end position="1629"/>
    </location>
</feature>
<name>A0A9P1DML4_9DINO</name>
<feature type="compositionally biased region" description="Basic and acidic residues" evidence="2">
    <location>
        <begin position="1038"/>
        <end position="1049"/>
    </location>
</feature>
<evidence type="ECO:0000256" key="2">
    <source>
        <dbReference type="SAM" id="MobiDB-lite"/>
    </source>
</evidence>
<sequence>MASLAPLSGIEQQYERVVKLHLPVDSFVQCANAKRPDNTLFPDVSSFTIGYPDLETYLPLILGFFQENPQTTKGEPEEPVQIDDEAECPEGEFTLEDCIEFCQTWTSKEEMIENRPQDLPPAVWSETLIVFDLCQTHGPDPDVIAGHLPEALAAAQADRLMDEERLPQPSDEIEKDSALKSLPYLQKLRILRDAGFQDSAEYWLEAAGDDVCQALVWATQHCLAQAPAGAHREDPRAPQPCEAEVRPEPLEPKVSPPELPVNIDTVETLPMPDEPAGLLRAKTLTLGDPVVPEVHDSCPHDSVLVEDDTDLDEASEVWEDSQPAPECEGDDWDEVRAVSEPEFPKGDDDFGRHHDLSPHGLALHSDTAEPDTPAGEHVPPARSEDKVTMSRADKIARASTAEIPDPFHGGGPDPLHKNFKVWKVVSVGSDGLAETQKGCDLLESLEETIDSAPPPVYAEQGQPRGRKPSAKPKAKGKKAKKSSKKGGNRRRAILRKARSSSALSADLNVADAPGKNDGKSPPKTTQVLKKKKKTVVATGGSTPVEVVPSKKRRVRGGTTTMPSSEPACPEPKPEPSLPHDEIPKDAIDAPPHVTGNQVYSNAYKKKKYQGVMAQVLKEIISSQKFLHGVKTLPHYDELQRKQLERLTPIVKKHFISVEMAGRILDSFSDAWSGRMLDDLKALIAEQSESQEDRSCRAGLQDFTALPNYLSKEWWGKLESRAAGVYKLELLTNFAATLGLKNPTEASYGALVALSFYADNAEVWPESEQVNLLRTHKERMRRWLTKAPGPNVRLEILPENPEEIPVSLFAKVFPTGLVPGSPQLMDVSRLRRLIADFRLRGPKDGTVSSTPSLPASGQVDAIALVHAAATLVARAQTQPRPSEVDLPGFRMLDVKREEAPIAPPALALEDFEKPAPVTESKEPMANVDKSASQTPGDAIASLREELKQKGKVSHADCSRDAGQKPRAAAPKKGAAMARPASAVKKILKRPAANRDVGARVVDDRAARREYMSRTSPFSPKQVGMPSAADASAEEEASEEDRSSDAEDERNGKRKAQLMPARSRSEEGDPDAPGKPPSRRSRSRKSRSRRSKDRSRGRSRARKKKKNSSKEEKQERDRTRDRRGEDRPNSPRGKPPPKPQEQGRDGSKQCEICKTKISAHPAAIDQHQWLNEYCLACQAYNRMTPTQRQKSDSWQKAQEVAKKVKGNRTEPSASVARERVPVVDLESESGMRQTRSVAGSPEVPRGRDRHGEPRKEKKRRKERLRVFRDCLKATTTTPEVLPEGDDLWKDGWRIVVELLDQAEGMAHSQGQLDCAKYIERCNRMIEKVMSEDMAGLPDVCRLWNRNTDWDGHWPRFLERVGAYHLQQVEEAIPALEQLRLRWQEETENSLPEASWLYQAECQLESMRETLLALNRLVCGPLFCKVACGMADRRVCRLCGLEHASAAGRMHGRSFFCTGCWSAKAMLQRNLGDRTELKDFSPAETHSFFRAIAKEKEKQGGRIQWVTVRATLVRSLTDRRISTFRATCTQKELPLSVWVNQGWDKTLVEACPNRFSDELGTQVYAVPVRELSWGEEYAKIEEQVLRHEREGQKSKGGKKKKDNVANAEASSDGELDLPAAEGSVSDKKGKPEVDRKKLLAKNVALADKAAKALGPLQGTATGVSKLLEKVEKSGCEIPEGIKQSKDDCMGKLETWATAARECINVHESTRELWKDAGGDLLPLTALPFEGNDVKLLLKQATEVQSALRSLLPKKEAKAKAAPKANAAAKASPKKRAARSHDTEGGDKRRKTGKSPPCVTATAARRIIAHLRDDGQGNVLQPDLQRKAAMTYGAIAQMPVLWADDAWMTLAVIRTREMQSIENGYPQSLVQYLRWLRQQTQHGFTLVLNEEPTLCTIAQISLVADADGLRLLTGCKGSSALKPCFLCQNVLNGHDKVQNHVHISCCDVHACHLQTQDNLIHIQRHLETLLSRKEREEAEKLLGWHLHALSASILVQEDLRNWIPLSSLRYDAMHCFLANGIVPQELGLWYNALLDKTSCDIDTVRRYVLQCWTASKESSLDINKIFTKKRWQNQRDFRGDASEALSVLPLMVAFSWEVIAPDFPAMLPHCECLTALLALICSFLPVLRGPTAQCHALQTWFGQEPKADKSQPKIGDHKKSREGEVWDFGAHVWHFQRAAASALALAHGLIFALLLGPERQFLKACVGGLAVAMGKRDRKKGLNKAIATDDELCPKNKDDDCGPYFIPQRVRGPRNPGCIPFRLWAIIVLMQRAFVQPAALYDCADLFAGQCADINTSQGFLRFLWAVLCCKPDAVLVQPEASDHAETPPPKRRVISPSTSFTSKASLASFRLWASSGSMSAPSPVQWPALLPSSRELEPALALAESISQAHAYADAEHDTHMAEQPKSPMPTAKAVPKPIPTAKVAACQPATQAPEPTPSHESTETPQSTPPQMHPAKDSHGPAKVQLDSARAGILRHKKAQPSGLSVKWELDPPAPPVLPPDLETPNNAPQAESPALAKAKAQPPLTRAQLPAPSAPPAPPAAHPAQPAPAAAAAAQPAQPVRRPAAQITVATGEDGAPQPIEPATYNERQALQGEFKRRLRDPEAHDIPDEVVEAWEAAVKTNTKVARGKFQDPHRSIHFHEENIIADHGGDTDAADSIIKKKIAAGLVQDHPDDDDLKTYYVTVELGKKDEEETANTLKMAAKAKINCGGQASLKLTKGCKPEECLNLRTNQKEAPAPATVLGVPKAKAKSKPKQAKTKEMPDEVVPGLQWMVPQILKDLSQAKMWPVKLAHLKHQDKLRDNLVAAAKELEDYYYTLKSILDQFEKNPESLDEDRAAEILIDANAGRDSYLENAAMATQLCKPKGGKRKVRPVKELKTLRPKAVRHGLLRDESKRKAEALAGQSSNVERPCKMPRPVLRPFSAPEVVAARASCKPKTPAPEFGEFNELLLRLCNGWIRMVVVSKILAILLLGFQSLAAVASGLLMLKVFDKCLFGALTPPEVKEYWDHLETHTNWFSNHPASAWHDRSRLAGVATYGDEVQAYRNSECGAVAVCAFTPDLAYKNDPCNRYYPICLWSEHHECEHTYNDAMKYVVRSFRRLMDPTATWPWTAEGYHVTFTSAQGATLIHLCEAGMFGSMQGAGVYKDKLAKVLKRAHRDFLLFKKLRGMQCFPSLQSKAAPGKILTHWLACRAQQWAERVDATESDKVVASCIFAYDMMLRTMDEGRHIFTEEQANRFGYFTLRHLRCYAWLHDFGMKAQLHVPGRRSWLLLPKLHHLWHLCHDTVRSRINPKFVTLLTAESFIGIIGRIARSCHRSSVSTRTLERYQVLMIHKLPK</sequence>
<feature type="compositionally biased region" description="Basic residues" evidence="2">
    <location>
        <begin position="464"/>
        <end position="498"/>
    </location>
</feature>
<protein>
    <submittedName>
        <fullName evidence="3">Uncharacterized protein</fullName>
    </submittedName>
</protein>
<feature type="compositionally biased region" description="Basic and acidic residues" evidence="2">
    <location>
        <begin position="1106"/>
        <end position="1127"/>
    </location>
</feature>
<reference evidence="4 5" key="2">
    <citation type="submission" date="2024-05" db="EMBL/GenBank/DDBJ databases">
        <authorList>
            <person name="Chen Y."/>
            <person name="Shah S."/>
            <person name="Dougan E. K."/>
            <person name="Thang M."/>
            <person name="Chan C."/>
        </authorList>
    </citation>
    <scope>NUCLEOTIDE SEQUENCE [LARGE SCALE GENOMIC DNA]</scope>
</reference>
<feature type="region of interest" description="Disordered" evidence="2">
    <location>
        <begin position="229"/>
        <end position="259"/>
    </location>
</feature>
<gene>
    <name evidence="3" type="ORF">C1SCF055_LOCUS37901</name>
</gene>
<proteinExistence type="predicted"/>
<feature type="region of interest" description="Disordered" evidence="2">
    <location>
        <begin position="2391"/>
        <end position="2461"/>
    </location>
</feature>
<keyword evidence="1" id="KW-0539">Nucleus</keyword>
<dbReference type="GO" id="GO:0043565">
    <property type="term" value="F:sequence-specific DNA binding"/>
    <property type="evidence" value="ECO:0007669"/>
    <property type="project" value="TreeGrafter"/>
</dbReference>
<feature type="compositionally biased region" description="Acidic residues" evidence="2">
    <location>
        <begin position="310"/>
        <end position="319"/>
    </location>
</feature>
<organism evidence="3">
    <name type="scientific">Cladocopium goreaui</name>
    <dbReference type="NCBI Taxonomy" id="2562237"/>
    <lineage>
        <taxon>Eukaryota</taxon>
        <taxon>Sar</taxon>
        <taxon>Alveolata</taxon>
        <taxon>Dinophyceae</taxon>
        <taxon>Suessiales</taxon>
        <taxon>Symbiodiniaceae</taxon>
        <taxon>Cladocopium</taxon>
    </lineage>
</organism>
<evidence type="ECO:0000313" key="3">
    <source>
        <dbReference type="EMBL" id="CAI4012878.1"/>
    </source>
</evidence>
<feature type="compositionally biased region" description="Basic and acidic residues" evidence="2">
    <location>
        <begin position="334"/>
        <end position="357"/>
    </location>
</feature>